<dbReference type="PROSITE" id="PS00143">
    <property type="entry name" value="INSULINASE"/>
    <property type="match status" value="1"/>
</dbReference>
<feature type="domain" description="Peptidase M16 C-terminal" evidence="14">
    <location>
        <begin position="204"/>
        <end position="382"/>
    </location>
</feature>
<feature type="domain" description="Peptidase M16 N-terminal" evidence="13">
    <location>
        <begin position="41"/>
        <end position="176"/>
    </location>
</feature>
<keyword evidence="5" id="KW-0862">Zinc</keyword>
<keyword evidence="18" id="KW-1185">Reference proteome</keyword>
<evidence type="ECO:0000256" key="12">
    <source>
        <dbReference type="RuleBase" id="RU004447"/>
    </source>
</evidence>
<evidence type="ECO:0000256" key="2">
    <source>
        <dbReference type="ARBA" id="ARBA00022670"/>
    </source>
</evidence>
<feature type="domain" description="Coenzyme PQQ synthesis protein F-like C-terminal lobe" evidence="16">
    <location>
        <begin position="733"/>
        <end position="792"/>
    </location>
</feature>
<dbReference type="GO" id="GO:0046872">
    <property type="term" value="F:metal ion binding"/>
    <property type="evidence" value="ECO:0007669"/>
    <property type="project" value="UniProtKB-KW"/>
</dbReference>
<evidence type="ECO:0000313" key="18">
    <source>
        <dbReference type="Proteomes" id="UP000007151"/>
    </source>
</evidence>
<evidence type="ECO:0000256" key="8">
    <source>
        <dbReference type="ARBA" id="ARBA00066874"/>
    </source>
</evidence>
<evidence type="ECO:0000256" key="10">
    <source>
        <dbReference type="ARBA" id="ARBA00074992"/>
    </source>
</evidence>
<dbReference type="FunCoup" id="A0A212EYB5">
    <property type="interactions" value="1582"/>
</dbReference>
<dbReference type="EMBL" id="AGBW02011560">
    <property type="protein sequence ID" value="OWR46486.1"/>
    <property type="molecule type" value="Genomic_DNA"/>
</dbReference>
<evidence type="ECO:0000259" key="16">
    <source>
        <dbReference type="Pfam" id="PF22456"/>
    </source>
</evidence>
<dbReference type="InterPro" id="IPR007863">
    <property type="entry name" value="Peptidase_M16_C"/>
</dbReference>
<evidence type="ECO:0000259" key="15">
    <source>
        <dbReference type="Pfam" id="PF16187"/>
    </source>
</evidence>
<dbReference type="Pfam" id="PF05193">
    <property type="entry name" value="Peptidase_M16_C"/>
    <property type="match status" value="1"/>
</dbReference>
<feature type="domain" description="Peptidase M16 middle/third" evidence="15">
    <location>
        <begin position="475"/>
        <end position="628"/>
    </location>
</feature>
<organism evidence="17 18">
    <name type="scientific">Danaus plexippus plexippus</name>
    <dbReference type="NCBI Taxonomy" id="278856"/>
    <lineage>
        <taxon>Eukaryota</taxon>
        <taxon>Metazoa</taxon>
        <taxon>Ecdysozoa</taxon>
        <taxon>Arthropoda</taxon>
        <taxon>Hexapoda</taxon>
        <taxon>Insecta</taxon>
        <taxon>Pterygota</taxon>
        <taxon>Neoptera</taxon>
        <taxon>Endopterygota</taxon>
        <taxon>Lepidoptera</taxon>
        <taxon>Glossata</taxon>
        <taxon>Ditrysia</taxon>
        <taxon>Papilionoidea</taxon>
        <taxon>Nymphalidae</taxon>
        <taxon>Danainae</taxon>
        <taxon>Danaini</taxon>
        <taxon>Danaina</taxon>
        <taxon>Danaus</taxon>
        <taxon>Danaus</taxon>
    </lineage>
</organism>
<evidence type="ECO:0000259" key="13">
    <source>
        <dbReference type="Pfam" id="PF00675"/>
    </source>
</evidence>
<dbReference type="FunFam" id="3.30.830.10:FF:000003">
    <property type="entry name" value="Insulin-degrading enzyme"/>
    <property type="match status" value="1"/>
</dbReference>
<dbReference type="PANTHER" id="PTHR43690:SF18">
    <property type="entry name" value="INSULIN-DEGRADING ENZYME-RELATED"/>
    <property type="match status" value="1"/>
</dbReference>
<dbReference type="GO" id="GO:0005829">
    <property type="term" value="C:cytosol"/>
    <property type="evidence" value="ECO:0007669"/>
    <property type="project" value="TreeGrafter"/>
</dbReference>
<dbReference type="FunFam" id="3.30.830.10:FF:000005">
    <property type="entry name" value="nardilysin isoform X1"/>
    <property type="match status" value="1"/>
</dbReference>
<keyword evidence="6 17" id="KW-0482">Metalloprotease</keyword>
<evidence type="ECO:0000256" key="1">
    <source>
        <dbReference type="ARBA" id="ARBA00007261"/>
    </source>
</evidence>
<dbReference type="Proteomes" id="UP000007151">
    <property type="component" value="Unassembled WGS sequence"/>
</dbReference>
<dbReference type="EC" id="3.4.24.56" evidence="8"/>
<dbReference type="InterPro" id="IPR011249">
    <property type="entry name" value="Metalloenz_LuxS/M16"/>
</dbReference>
<dbReference type="InterPro" id="IPR011765">
    <property type="entry name" value="Pept_M16_N"/>
</dbReference>
<dbReference type="GO" id="GO:0051603">
    <property type="term" value="P:proteolysis involved in protein catabolic process"/>
    <property type="evidence" value="ECO:0007669"/>
    <property type="project" value="TreeGrafter"/>
</dbReference>
<evidence type="ECO:0000256" key="6">
    <source>
        <dbReference type="ARBA" id="ARBA00023049"/>
    </source>
</evidence>
<dbReference type="InterPro" id="IPR054734">
    <property type="entry name" value="PqqF-like_C_4"/>
</dbReference>
<evidence type="ECO:0000256" key="3">
    <source>
        <dbReference type="ARBA" id="ARBA00022723"/>
    </source>
</evidence>
<keyword evidence="2" id="KW-0645">Protease</keyword>
<evidence type="ECO:0000313" key="17">
    <source>
        <dbReference type="EMBL" id="OWR46486.1"/>
    </source>
</evidence>
<dbReference type="GO" id="GO:0043171">
    <property type="term" value="P:peptide catabolic process"/>
    <property type="evidence" value="ECO:0007669"/>
    <property type="project" value="TreeGrafter"/>
</dbReference>
<dbReference type="InterPro" id="IPR001431">
    <property type="entry name" value="Pept_M16_Zn_BS"/>
</dbReference>
<dbReference type="GO" id="GO:0004222">
    <property type="term" value="F:metalloendopeptidase activity"/>
    <property type="evidence" value="ECO:0007669"/>
    <property type="project" value="UniProtKB-EC"/>
</dbReference>
<dbReference type="SUPFAM" id="SSF63411">
    <property type="entry name" value="LuxS/MPP-like metallohydrolase"/>
    <property type="match status" value="4"/>
</dbReference>
<evidence type="ECO:0000256" key="4">
    <source>
        <dbReference type="ARBA" id="ARBA00022801"/>
    </source>
</evidence>
<gene>
    <name evidence="17" type="ORF">KGM_211055A</name>
</gene>
<name>A0A212EYB5_DANPL</name>
<dbReference type="eggNOG" id="KOG0959">
    <property type="taxonomic scope" value="Eukaryota"/>
</dbReference>
<keyword evidence="3" id="KW-0479">Metal-binding</keyword>
<dbReference type="STRING" id="278856.A0A212EYB5"/>
<comment type="catalytic activity">
    <reaction evidence="7">
        <text>Degradation of insulin, glucagon and other polypeptides. No action on proteins.</text>
        <dbReference type="EC" id="3.4.24.56"/>
    </reaction>
</comment>
<comment type="caution">
    <text evidence="17">The sequence shown here is derived from an EMBL/GenBank/DDBJ whole genome shotgun (WGS) entry which is preliminary data.</text>
</comment>
<dbReference type="FunFam" id="3.30.830.10:FF:000004">
    <property type="entry name" value="Putative insulin-degrading enzyme"/>
    <property type="match status" value="1"/>
</dbReference>
<dbReference type="Gene3D" id="3.30.830.10">
    <property type="entry name" value="Metalloenzyme, LuxS/M16 peptidase-like"/>
    <property type="match status" value="4"/>
</dbReference>
<evidence type="ECO:0000256" key="11">
    <source>
        <dbReference type="ARBA" id="ARBA00080349"/>
    </source>
</evidence>
<protein>
    <recommendedName>
        <fullName evidence="9">Insulin-degrading enzyme</fullName>
        <ecNumber evidence="8">3.4.24.56</ecNumber>
    </recommendedName>
    <alternativeName>
        <fullName evidence="11">Insulin protease</fullName>
    </alternativeName>
    <alternativeName>
        <fullName evidence="10">Insulysin</fullName>
    </alternativeName>
</protein>
<sequence length="794" mass="91137">MEEWEKFIDHYEINSDCNKFRLALKSAKVALDEDLAPFESVLLVSDPTTDKSAAALDVNVGYLSDPDEVPGLAHFCEHMLFLGTQKYPEENEYNKFLSEHGGSSNASTSSDHTTYYFDVLPQHLGRALDIFAQFFISPLFTEGATGRELSAVNSEHEKNTSSDTWRLDQLNKSTADDNHPYHKFGTGNRDTLERIPRERGIDVRQELLKFHQKWYSANIMTLIVVGKESLDDLEGIVVKLFSEVEDRGVTAPTWPEHPFPPHLRKKRAYCCPVKDLRSLSIDFPIPDTRKHYKSGPGHYLSHLLGHEGPGSLLAALKQRGWCNSLVGGTRIGARGFGFFGVQVDLTEEGVKHIDEIVELVFQYISMLRESGTQRWVWEEQRDLMALEFRFKDAQDPRTMAAGHVHLLQEFPMEDVLSAYYLMTDWRPDLVDEMLKMLTPENVRVGVVAKCFEKKCTQIEPWYGTKYLQEDIEESLLKDTPLMRLWYKRDGEFQLPKSFVTLDLVSPLAYSDPVCCNLTSIWVLLLRDSLQQFAYSAELAGLRWSVGNAKYGLSIAIDGYDEKQHVLLEKIMEHLVNFHVDPARFKVMKESHIRAIRNFEAEQPYQHAVYQQAMCLSDLVWTRCQLLEAAHSLTPEQLTEFTMLLMRRVHVEGLMFGNLTRERALEVADSIEDKLPKDATPLLAQQLLLYREIEIEKGSWFLREIENSVHKSSCASVYYACGVRRVRQNVVLELLAQALSEPCFHVLRTQEQLGYIVFSGIRRSNGVQGLRVIVQSDRHPAYLEDRIENFIRRSQ</sequence>
<dbReference type="Pfam" id="PF22456">
    <property type="entry name" value="PqqF-like_C_4"/>
    <property type="match status" value="1"/>
</dbReference>
<evidence type="ECO:0000256" key="7">
    <source>
        <dbReference type="ARBA" id="ARBA00052248"/>
    </source>
</evidence>
<dbReference type="Pfam" id="PF16187">
    <property type="entry name" value="Peptidase_M16_M"/>
    <property type="match status" value="1"/>
</dbReference>
<dbReference type="InterPro" id="IPR032632">
    <property type="entry name" value="Peptidase_M16_M"/>
</dbReference>
<dbReference type="InterPro" id="IPR050626">
    <property type="entry name" value="Peptidase_M16"/>
</dbReference>
<comment type="similarity">
    <text evidence="1 12">Belongs to the peptidase M16 family.</text>
</comment>
<dbReference type="Pfam" id="PF00675">
    <property type="entry name" value="Peptidase_M16"/>
    <property type="match status" value="1"/>
</dbReference>
<dbReference type="PANTHER" id="PTHR43690">
    <property type="entry name" value="NARDILYSIN"/>
    <property type="match status" value="1"/>
</dbReference>
<proteinExistence type="inferred from homology"/>
<keyword evidence="4" id="KW-0378">Hydrolase</keyword>
<accession>A0A212EYB5</accession>
<evidence type="ECO:0000256" key="9">
    <source>
        <dbReference type="ARBA" id="ARBA00070422"/>
    </source>
</evidence>
<dbReference type="GO" id="GO:0005739">
    <property type="term" value="C:mitochondrion"/>
    <property type="evidence" value="ECO:0007669"/>
    <property type="project" value="TreeGrafter"/>
</dbReference>
<dbReference type="KEGG" id="dpl:KGM_211055A"/>
<evidence type="ECO:0000259" key="14">
    <source>
        <dbReference type="Pfam" id="PF05193"/>
    </source>
</evidence>
<dbReference type="InParanoid" id="A0A212EYB5"/>
<evidence type="ECO:0000256" key="5">
    <source>
        <dbReference type="ARBA" id="ARBA00022833"/>
    </source>
</evidence>
<feature type="non-terminal residue" evidence="17">
    <location>
        <position position="794"/>
    </location>
</feature>
<dbReference type="AlphaFoldDB" id="A0A212EYB5"/>
<reference evidence="17 18" key="1">
    <citation type="journal article" date="2011" name="Cell">
        <title>The monarch butterfly genome yields insights into long-distance migration.</title>
        <authorList>
            <person name="Zhan S."/>
            <person name="Merlin C."/>
            <person name="Boore J.L."/>
            <person name="Reppert S.M."/>
        </authorList>
    </citation>
    <scope>NUCLEOTIDE SEQUENCE [LARGE SCALE GENOMIC DNA]</scope>
    <source>
        <strain evidence="17">F-2</strain>
    </source>
</reference>